<dbReference type="GO" id="GO:0005912">
    <property type="term" value="C:adherens junction"/>
    <property type="evidence" value="ECO:0007669"/>
    <property type="project" value="TreeGrafter"/>
</dbReference>
<dbReference type="EMBL" id="BFAA01005017">
    <property type="protein sequence ID" value="GCB60867.1"/>
    <property type="molecule type" value="Genomic_DNA"/>
</dbReference>
<dbReference type="GO" id="GO:0005886">
    <property type="term" value="C:plasma membrane"/>
    <property type="evidence" value="ECO:0007669"/>
    <property type="project" value="TreeGrafter"/>
</dbReference>
<accession>A0A401NJ33</accession>
<keyword evidence="9" id="KW-1185">Reference proteome</keyword>
<comment type="subcellular location">
    <subcellularLocation>
        <location evidence="1">Cell junction</location>
    </subcellularLocation>
</comment>
<dbReference type="Proteomes" id="UP000288216">
    <property type="component" value="Unassembled WGS sequence"/>
</dbReference>
<protein>
    <recommendedName>
        <fullName evidence="10">Plakophilin 3</fullName>
    </recommendedName>
</protein>
<dbReference type="InterPro" id="IPR011989">
    <property type="entry name" value="ARM-like"/>
</dbReference>
<gene>
    <name evidence="8" type="ORF">scyTo_0011206</name>
</gene>
<dbReference type="PANTHER" id="PTHR10372">
    <property type="entry name" value="PLAKOPHILLIN-RELATED"/>
    <property type="match status" value="1"/>
</dbReference>
<dbReference type="Pfam" id="PF00514">
    <property type="entry name" value="Arm"/>
    <property type="match status" value="1"/>
</dbReference>
<dbReference type="InterPro" id="IPR028435">
    <property type="entry name" value="Plakophilin/d_Catenin"/>
</dbReference>
<feature type="region of interest" description="Disordered" evidence="7">
    <location>
        <begin position="318"/>
        <end position="337"/>
    </location>
</feature>
<dbReference type="SUPFAM" id="SSF48371">
    <property type="entry name" value="ARM repeat"/>
    <property type="match status" value="1"/>
</dbReference>
<comment type="similarity">
    <text evidence="2">Belongs to the beta-catenin family.</text>
</comment>
<evidence type="ECO:0000313" key="8">
    <source>
        <dbReference type="EMBL" id="GCB60867.1"/>
    </source>
</evidence>
<organism evidence="8 9">
    <name type="scientific">Scyliorhinus torazame</name>
    <name type="common">Cloudy catshark</name>
    <name type="synonym">Catulus torazame</name>
    <dbReference type="NCBI Taxonomy" id="75743"/>
    <lineage>
        <taxon>Eukaryota</taxon>
        <taxon>Metazoa</taxon>
        <taxon>Chordata</taxon>
        <taxon>Craniata</taxon>
        <taxon>Vertebrata</taxon>
        <taxon>Chondrichthyes</taxon>
        <taxon>Elasmobranchii</taxon>
        <taxon>Galeomorphii</taxon>
        <taxon>Galeoidea</taxon>
        <taxon>Carcharhiniformes</taxon>
        <taxon>Scyliorhinidae</taxon>
        <taxon>Scyliorhinus</taxon>
    </lineage>
</organism>
<dbReference type="InterPro" id="IPR016024">
    <property type="entry name" value="ARM-type_fold"/>
</dbReference>
<evidence type="ECO:0000256" key="7">
    <source>
        <dbReference type="SAM" id="MobiDB-lite"/>
    </source>
</evidence>
<evidence type="ECO:0000256" key="5">
    <source>
        <dbReference type="ARBA" id="ARBA00022949"/>
    </source>
</evidence>
<evidence type="ECO:0000256" key="4">
    <source>
        <dbReference type="ARBA" id="ARBA00022889"/>
    </source>
</evidence>
<dbReference type="STRING" id="75743.A0A401NJ33"/>
<keyword evidence="4" id="KW-0130">Cell adhesion</keyword>
<name>A0A401NJ33_SCYTO</name>
<reference evidence="8 9" key="1">
    <citation type="journal article" date="2018" name="Nat. Ecol. Evol.">
        <title>Shark genomes provide insights into elasmobranch evolution and the origin of vertebrates.</title>
        <authorList>
            <person name="Hara Y"/>
            <person name="Yamaguchi K"/>
            <person name="Onimaru K"/>
            <person name="Kadota M"/>
            <person name="Koyanagi M"/>
            <person name="Keeley SD"/>
            <person name="Tatsumi K"/>
            <person name="Tanaka K"/>
            <person name="Motone F"/>
            <person name="Kageyama Y"/>
            <person name="Nozu R"/>
            <person name="Adachi N"/>
            <person name="Nishimura O"/>
            <person name="Nakagawa R"/>
            <person name="Tanegashima C"/>
            <person name="Kiyatake I"/>
            <person name="Matsumoto R"/>
            <person name="Murakumo K"/>
            <person name="Nishida K"/>
            <person name="Terakita A"/>
            <person name="Kuratani S"/>
            <person name="Sato K"/>
            <person name="Hyodo S Kuraku.S."/>
        </authorList>
    </citation>
    <scope>NUCLEOTIDE SEQUENCE [LARGE SCALE GENOMIC DNA]</scope>
</reference>
<dbReference type="OMA" id="SAAHYAM"/>
<keyword evidence="5" id="KW-0965">Cell junction</keyword>
<dbReference type="GO" id="GO:0005634">
    <property type="term" value="C:nucleus"/>
    <property type="evidence" value="ECO:0007669"/>
    <property type="project" value="TreeGrafter"/>
</dbReference>
<dbReference type="PANTHER" id="PTHR10372:SF1">
    <property type="entry name" value="PLAKOPHILIN-3"/>
    <property type="match status" value="1"/>
</dbReference>
<sequence length="854" mass="95072">MNVTHENYFLKSALPTDAPVSTLAMPSDTELDHRNGYQQRTQQQNMRVQEQVRTMLKSSGGGGSSSRASSMYGSSFAGGVMRYPTSTMPNFSSKSQAFITDKKYSTIQPSGYKRGSSQNWSSRSAVGDFAFKGTTAANQYSKSREESNTSYRPAFIHHTASRPRSYHQSTSYRYVNQAQLDPPLDIDNLSLSSMQLPGKHAQILRKKSWSGGQMNGQAMYQRADDGEMSLTSDQVDNGYLSSGGNDYSSTYTTSYMMSQPSSKRLSNMNIGGSVKSLPRSVSGSMGMTSYAVEGMEEMPVRRPIRPPAQRTLQRVQQTSKAARERMSAGSHSGSNMVQMQRTASLRSLGKVDAGVQEVGNLQAQDFQTMPLDMFAMAQNEELDLPTAVNLLSSLDVNNQVVGAGYIQHKCYHDADAKKHAYSLKAISKLVNLFNHDSVEVQRSATAAMRNLIYNNTLNKQELVQQNGVPKMMQAIKSIDEELKGNITGILWNLSSSENLKKSLAQDTLEEITEEILAPTSGWCSNVNVQQSDDDIFYNTTGYVRNLSSAKEETRQKMRECKGLVDSLVYFIQRSLDDNNGAGKSVENSACILRNLSYRLYEEIPSYYQNRLEGPGRNDRSIKKDDVVGCFTPQGRKVKEVNTDSAIFSEVSKDPKGIEWLWNPAIVKLYSRLLDKSEANQQTTEAALGALQNITAGDFRWASVMSRLTMDQDRTWYILMGYLKSSNDNVLKSLTGLLRNLTLHARNKEDVSIKAIGPLLQILPVDSYSSSPSSEVAANICSILNNLVVETSEAPRQIVNHNGLTKLMSVKNRRDSEAEKAVKAASSLLGNMWYYKSMHREYRSKGYQKYDFLSN</sequence>
<evidence type="ECO:0000256" key="2">
    <source>
        <dbReference type="ARBA" id="ARBA00005462"/>
    </source>
</evidence>
<evidence type="ECO:0008006" key="10">
    <source>
        <dbReference type="Google" id="ProtNLM"/>
    </source>
</evidence>
<evidence type="ECO:0000256" key="1">
    <source>
        <dbReference type="ARBA" id="ARBA00004282"/>
    </source>
</evidence>
<dbReference type="Gene3D" id="1.25.10.10">
    <property type="entry name" value="Leucine-rich Repeat Variant"/>
    <property type="match status" value="1"/>
</dbReference>
<evidence type="ECO:0000256" key="3">
    <source>
        <dbReference type="ARBA" id="ARBA00022737"/>
    </source>
</evidence>
<dbReference type="AlphaFoldDB" id="A0A401NJ33"/>
<proteinExistence type="inferred from homology"/>
<evidence type="ECO:0000313" key="9">
    <source>
        <dbReference type="Proteomes" id="UP000288216"/>
    </source>
</evidence>
<dbReference type="GO" id="GO:0098609">
    <property type="term" value="P:cell-cell adhesion"/>
    <property type="evidence" value="ECO:0007669"/>
    <property type="project" value="InterPro"/>
</dbReference>
<evidence type="ECO:0000256" key="6">
    <source>
        <dbReference type="PROSITE-ProRule" id="PRU00259"/>
    </source>
</evidence>
<comment type="caution">
    <text evidence="8">The sequence shown here is derived from an EMBL/GenBank/DDBJ whole genome shotgun (WGS) entry which is preliminary data.</text>
</comment>
<keyword evidence="3" id="KW-0677">Repeat</keyword>
<dbReference type="InterPro" id="IPR000225">
    <property type="entry name" value="Armadillo"/>
</dbReference>
<dbReference type="PROSITE" id="PS50176">
    <property type="entry name" value="ARM_REPEAT"/>
    <property type="match status" value="1"/>
</dbReference>
<dbReference type="OrthoDB" id="3245100at2759"/>
<feature type="repeat" description="ARM" evidence="6">
    <location>
        <begin position="424"/>
        <end position="455"/>
    </location>
</feature>
<dbReference type="SMART" id="SM00185">
    <property type="entry name" value="ARM"/>
    <property type="match status" value="6"/>
</dbReference>
<dbReference type="GO" id="GO:0005737">
    <property type="term" value="C:cytoplasm"/>
    <property type="evidence" value="ECO:0007669"/>
    <property type="project" value="TreeGrafter"/>
</dbReference>